<feature type="domain" description="VENN motif-containing" evidence="5">
    <location>
        <begin position="33"/>
        <end position="82"/>
    </location>
</feature>
<keyword evidence="2" id="KW-0800">Toxin</keyword>
<proteinExistence type="predicted"/>
<dbReference type="InterPro" id="IPR006914">
    <property type="entry name" value="VENN_dom"/>
</dbReference>
<evidence type="ECO:0000256" key="4">
    <source>
        <dbReference type="ARBA" id="ARBA00023026"/>
    </source>
</evidence>
<dbReference type="Pfam" id="PF04829">
    <property type="entry name" value="PT-VENN"/>
    <property type="match status" value="1"/>
</dbReference>
<keyword evidence="3" id="KW-1266">Target cell cytoplasm</keyword>
<protein>
    <submittedName>
        <fullName evidence="6">VENN motif pre-toxin domain-containing protein</fullName>
    </submittedName>
</protein>
<evidence type="ECO:0000256" key="3">
    <source>
        <dbReference type="ARBA" id="ARBA00022913"/>
    </source>
</evidence>
<evidence type="ECO:0000313" key="6">
    <source>
        <dbReference type="EMBL" id="QMR42606.1"/>
    </source>
</evidence>
<name>A0AAP9U7K9_KLEAE</name>
<evidence type="ECO:0000313" key="7">
    <source>
        <dbReference type="Proteomes" id="UP000514462"/>
    </source>
</evidence>
<reference evidence="7" key="1">
    <citation type="submission" date="2020-06" db="EMBL/GenBank/DDBJ databases">
        <title>REHAB project genomes.</title>
        <authorList>
            <person name="Shaw L.P."/>
        </authorList>
    </citation>
    <scope>NUCLEOTIDE SEQUENCE [LARGE SCALE GENOMIC DNA]</scope>
    <source>
        <strain evidence="7">RHBSTW-00938</strain>
    </source>
</reference>
<gene>
    <name evidence="6" type="ORF">HV331_07410</name>
</gene>
<dbReference type="AlphaFoldDB" id="A0AAP9U7K9"/>
<evidence type="ECO:0000256" key="1">
    <source>
        <dbReference type="ARBA" id="ARBA00004219"/>
    </source>
</evidence>
<keyword evidence="4" id="KW-0843">Virulence</keyword>
<comment type="subcellular location">
    <subcellularLocation>
        <location evidence="1">Target cell</location>
        <location evidence="1">Target cell cytoplasm</location>
    </subcellularLocation>
</comment>
<evidence type="ECO:0000256" key="2">
    <source>
        <dbReference type="ARBA" id="ARBA00022656"/>
    </source>
</evidence>
<organism evidence="6 7">
    <name type="scientific">Klebsiella aerogenes</name>
    <name type="common">Enterobacter aerogenes</name>
    <dbReference type="NCBI Taxonomy" id="548"/>
    <lineage>
        <taxon>Bacteria</taxon>
        <taxon>Pseudomonadati</taxon>
        <taxon>Pseudomonadota</taxon>
        <taxon>Gammaproteobacteria</taxon>
        <taxon>Enterobacterales</taxon>
        <taxon>Enterobacteriaceae</taxon>
        <taxon>Klebsiella/Raoultella group</taxon>
        <taxon>Klebsiella</taxon>
    </lineage>
</organism>
<dbReference type="GO" id="GO:0090729">
    <property type="term" value="F:toxin activity"/>
    <property type="evidence" value="ECO:0007669"/>
    <property type="project" value="UniProtKB-KW"/>
</dbReference>
<evidence type="ECO:0000259" key="5">
    <source>
        <dbReference type="Pfam" id="PF04829"/>
    </source>
</evidence>
<dbReference type="EMBL" id="CP055904">
    <property type="protein sequence ID" value="QMR42606.1"/>
    <property type="molecule type" value="Genomic_DNA"/>
</dbReference>
<dbReference type="Proteomes" id="UP000514462">
    <property type="component" value="Chromosome"/>
</dbReference>
<sequence>MRSSVLAGAAGAVSGELLGRWIAAEYYPDVKTEELSDEQKSTISALSTLAAGLMGGLSGGSSADAVAGAQAGKNAVENNLLGGSEWLQTEKAREHGADVLSCNDAPGGEACKRGEAVNKAYAGALASAGLIYLPGGMQATAGIGGAANAGIQYALTGEIKPTDVLIASYTGAATANTGLLGTIGWNAAGGATSNYLKGDDPLNGAGWGAAGSALGYGMGKYLIEMPLNKVLNPTWKNYEWVDMGMGISKPLQFDARPSTWGAISGSAASEATSQGGPKVEDAITKKGLIK</sequence>
<accession>A0AAP9U7K9</accession>